<comment type="subcellular location">
    <subcellularLocation>
        <location evidence="2">Membrane</location>
    </subcellularLocation>
</comment>
<sequence>MFRKSKWKIVAAVLSVLALVLGGTFCVIYLASYTEVSNENKSLLEQYAAGYSLREGGAAKAPDRSRPGGDPVAPPRLELSTFYSVAVSTSGQVLRVDTADIPSLDEDTLTQLALEILDSGKTDGVRHNLIYRVADKSGYQLVAFLDNTVMQESTRTLLSYTLIFSCAALVPLFFLAWYLAGRIVSPLEESYKRQKQFVSDAGHELKTPVAVVNANVELLSREIGENQWLSNIQYENERMSGLISQLLELARTENVKVPMETLDFSHLVLGEALPFETVAYENGLQLETDIAEGILLCGNDLQLRQLASILIDNAIRHSANGKAVVLRLRKEKNHAVFSVVNDGEQIPPEQQKHLFDRFYRGDESRTDDRHYGLGLAIAKAIAGSHHGTIQVLCARGKVEFLVRLPLQSRNHKN</sequence>
<dbReference type="AlphaFoldDB" id="A0A9D1FMD5"/>
<evidence type="ECO:0000256" key="5">
    <source>
        <dbReference type="ARBA" id="ARBA00022679"/>
    </source>
</evidence>
<dbReference type="GO" id="GO:0005886">
    <property type="term" value="C:plasma membrane"/>
    <property type="evidence" value="ECO:0007669"/>
    <property type="project" value="TreeGrafter"/>
</dbReference>
<accession>A0A9D1FMD5</accession>
<dbReference type="Gene3D" id="3.30.565.10">
    <property type="entry name" value="Histidine kinase-like ATPase, C-terminal domain"/>
    <property type="match status" value="1"/>
</dbReference>
<dbReference type="EC" id="2.7.13.3" evidence="3"/>
<dbReference type="GO" id="GO:0004721">
    <property type="term" value="F:phosphoprotein phosphatase activity"/>
    <property type="evidence" value="ECO:0007669"/>
    <property type="project" value="TreeGrafter"/>
</dbReference>
<dbReference type="InterPro" id="IPR005467">
    <property type="entry name" value="His_kinase_dom"/>
</dbReference>
<dbReference type="InterPro" id="IPR050351">
    <property type="entry name" value="BphY/WalK/GraS-like"/>
</dbReference>
<feature type="domain" description="Histidine kinase" evidence="9">
    <location>
        <begin position="200"/>
        <end position="408"/>
    </location>
</feature>
<keyword evidence="7" id="KW-0902">Two-component regulatory system</keyword>
<dbReference type="PRINTS" id="PR00344">
    <property type="entry name" value="BCTRLSENSOR"/>
</dbReference>
<evidence type="ECO:0000256" key="1">
    <source>
        <dbReference type="ARBA" id="ARBA00000085"/>
    </source>
</evidence>
<dbReference type="SUPFAM" id="SSF47384">
    <property type="entry name" value="Homodimeric domain of signal transducing histidine kinase"/>
    <property type="match status" value="1"/>
</dbReference>
<dbReference type="PROSITE" id="PS50109">
    <property type="entry name" value="HIS_KIN"/>
    <property type="match status" value="1"/>
</dbReference>
<comment type="caution">
    <text evidence="10">The sequence shown here is derived from an EMBL/GenBank/DDBJ whole genome shotgun (WGS) entry which is preliminary data.</text>
</comment>
<evidence type="ECO:0000256" key="6">
    <source>
        <dbReference type="ARBA" id="ARBA00022777"/>
    </source>
</evidence>
<gene>
    <name evidence="10" type="ORF">IAB51_05075</name>
</gene>
<keyword evidence="6 10" id="KW-0418">Kinase</keyword>
<keyword evidence="8" id="KW-0812">Transmembrane</keyword>
<dbReference type="InterPro" id="IPR004358">
    <property type="entry name" value="Sig_transdc_His_kin-like_C"/>
</dbReference>
<reference evidence="10" key="1">
    <citation type="submission" date="2020-10" db="EMBL/GenBank/DDBJ databases">
        <authorList>
            <person name="Gilroy R."/>
        </authorList>
    </citation>
    <scope>NUCLEOTIDE SEQUENCE</scope>
    <source>
        <strain evidence="10">CHK199-13235</strain>
    </source>
</reference>
<dbReference type="InterPro" id="IPR036890">
    <property type="entry name" value="HATPase_C_sf"/>
</dbReference>
<evidence type="ECO:0000256" key="2">
    <source>
        <dbReference type="ARBA" id="ARBA00004370"/>
    </source>
</evidence>
<feature type="transmembrane region" description="Helical" evidence="8">
    <location>
        <begin position="157"/>
        <end position="180"/>
    </location>
</feature>
<dbReference type="InterPro" id="IPR003661">
    <property type="entry name" value="HisK_dim/P_dom"/>
</dbReference>
<dbReference type="SMART" id="SM00387">
    <property type="entry name" value="HATPase_c"/>
    <property type="match status" value="1"/>
</dbReference>
<evidence type="ECO:0000259" key="9">
    <source>
        <dbReference type="PROSITE" id="PS50109"/>
    </source>
</evidence>
<dbReference type="CDD" id="cd00082">
    <property type="entry name" value="HisKA"/>
    <property type="match status" value="1"/>
</dbReference>
<dbReference type="SUPFAM" id="SSF55874">
    <property type="entry name" value="ATPase domain of HSP90 chaperone/DNA topoisomerase II/histidine kinase"/>
    <property type="match status" value="1"/>
</dbReference>
<dbReference type="Proteomes" id="UP000824002">
    <property type="component" value="Unassembled WGS sequence"/>
</dbReference>
<keyword evidence="5" id="KW-0808">Transferase</keyword>
<dbReference type="GO" id="GO:0000155">
    <property type="term" value="F:phosphorelay sensor kinase activity"/>
    <property type="evidence" value="ECO:0007669"/>
    <property type="project" value="InterPro"/>
</dbReference>
<dbReference type="GO" id="GO:0016036">
    <property type="term" value="P:cellular response to phosphate starvation"/>
    <property type="evidence" value="ECO:0007669"/>
    <property type="project" value="TreeGrafter"/>
</dbReference>
<organism evidence="10 11">
    <name type="scientific">Candidatus Merdivicinus excrementipullorum</name>
    <dbReference type="NCBI Taxonomy" id="2840867"/>
    <lineage>
        <taxon>Bacteria</taxon>
        <taxon>Bacillati</taxon>
        <taxon>Bacillota</taxon>
        <taxon>Clostridia</taxon>
        <taxon>Eubacteriales</taxon>
        <taxon>Oscillospiraceae</taxon>
        <taxon>Oscillospiraceae incertae sedis</taxon>
        <taxon>Candidatus Merdivicinus</taxon>
    </lineage>
</organism>
<evidence type="ECO:0000256" key="7">
    <source>
        <dbReference type="ARBA" id="ARBA00023012"/>
    </source>
</evidence>
<dbReference type="PANTHER" id="PTHR45453:SF1">
    <property type="entry name" value="PHOSPHATE REGULON SENSOR PROTEIN PHOR"/>
    <property type="match status" value="1"/>
</dbReference>
<evidence type="ECO:0000313" key="10">
    <source>
        <dbReference type="EMBL" id="HIS76167.1"/>
    </source>
</evidence>
<dbReference type="EMBL" id="DVJP01000036">
    <property type="protein sequence ID" value="HIS76167.1"/>
    <property type="molecule type" value="Genomic_DNA"/>
</dbReference>
<dbReference type="SMART" id="SM00388">
    <property type="entry name" value="HisKA"/>
    <property type="match status" value="1"/>
</dbReference>
<evidence type="ECO:0000256" key="8">
    <source>
        <dbReference type="SAM" id="Phobius"/>
    </source>
</evidence>
<dbReference type="Pfam" id="PF00512">
    <property type="entry name" value="HisKA"/>
    <property type="match status" value="1"/>
</dbReference>
<comment type="catalytic activity">
    <reaction evidence="1">
        <text>ATP + protein L-histidine = ADP + protein N-phospho-L-histidine.</text>
        <dbReference type="EC" id="2.7.13.3"/>
    </reaction>
</comment>
<dbReference type="PANTHER" id="PTHR45453">
    <property type="entry name" value="PHOSPHATE REGULON SENSOR PROTEIN PHOR"/>
    <property type="match status" value="1"/>
</dbReference>
<dbReference type="InterPro" id="IPR003594">
    <property type="entry name" value="HATPase_dom"/>
</dbReference>
<proteinExistence type="predicted"/>
<dbReference type="Gene3D" id="1.10.287.130">
    <property type="match status" value="1"/>
</dbReference>
<reference evidence="10" key="2">
    <citation type="journal article" date="2021" name="PeerJ">
        <title>Extensive microbial diversity within the chicken gut microbiome revealed by metagenomics and culture.</title>
        <authorList>
            <person name="Gilroy R."/>
            <person name="Ravi A."/>
            <person name="Getino M."/>
            <person name="Pursley I."/>
            <person name="Horton D.L."/>
            <person name="Alikhan N.F."/>
            <person name="Baker D."/>
            <person name="Gharbi K."/>
            <person name="Hall N."/>
            <person name="Watson M."/>
            <person name="Adriaenssens E.M."/>
            <person name="Foster-Nyarko E."/>
            <person name="Jarju S."/>
            <person name="Secka A."/>
            <person name="Antonio M."/>
            <person name="Oren A."/>
            <person name="Chaudhuri R.R."/>
            <person name="La Ragione R."/>
            <person name="Hildebrand F."/>
            <person name="Pallen M.J."/>
        </authorList>
    </citation>
    <scope>NUCLEOTIDE SEQUENCE</scope>
    <source>
        <strain evidence="10">CHK199-13235</strain>
    </source>
</reference>
<name>A0A9D1FMD5_9FIRM</name>
<evidence type="ECO:0000313" key="11">
    <source>
        <dbReference type="Proteomes" id="UP000824002"/>
    </source>
</evidence>
<evidence type="ECO:0000256" key="4">
    <source>
        <dbReference type="ARBA" id="ARBA00022553"/>
    </source>
</evidence>
<dbReference type="Pfam" id="PF02518">
    <property type="entry name" value="HATPase_c"/>
    <property type="match status" value="1"/>
</dbReference>
<keyword evidence="8" id="KW-0472">Membrane</keyword>
<dbReference type="InterPro" id="IPR036097">
    <property type="entry name" value="HisK_dim/P_sf"/>
</dbReference>
<protein>
    <recommendedName>
        <fullName evidence="3">histidine kinase</fullName>
        <ecNumber evidence="3">2.7.13.3</ecNumber>
    </recommendedName>
</protein>
<keyword evidence="4" id="KW-0597">Phosphoprotein</keyword>
<evidence type="ECO:0000256" key="3">
    <source>
        <dbReference type="ARBA" id="ARBA00012438"/>
    </source>
</evidence>
<keyword evidence="8" id="KW-1133">Transmembrane helix</keyword>